<dbReference type="Pfam" id="PF00646">
    <property type="entry name" value="F-box"/>
    <property type="match status" value="1"/>
</dbReference>
<sequence length="807" mass="90206">MDAIWILESYPNNKKWWSKKDNVLPRALAWSNVTKFEKNDYNRLFGPDSNPNLELYATPVEKQTGWFIAGIQFINGLVDEDLNVSQDDGVGVVSGNCVDLQHNSVSAVSVLSANSHEGLNETRVGNNDMLLLEGGDGFLDSEGGAKNPESNKDKQPTLADVLDEVRALRKEVALVKFDDARIAKLERLLNDNFMFRNDSPNGNHNDVNQGLSGSANHPMAYGKNDSPNGNPNGVNKGLSCSANDLMSTCSSPDILDGEVASALIGIHKADGKNDSPNVNHNAVNKGLSCSANDLMSTCSSPDMGNGEVIVTGMEIHKADGQNNIPNANHNAVNQGICGSANDPMILACDGMRIDKADGNNDYTYSQCKPSILDVLVRGFDSQKNHPGIDVLQHDTRVDCFVSKLNDHPTVDIGVKVVPVDEFADDFMDVLNDEESIPNYSLDDMKLQDEEEKLISTPAPVNHQQVDELIDVHEDKTTVLQENVKDLSNKSQYVNVVKEDYKPCLGMVFANVKAKRKKCGIERNYVLRSVKERKKRLAMSLDSPFGQQADTTPASPKTISRSVNGDFIAPPNFLEHLDLWIDLMWYFREPDADWAMVSPYFLTCTLGRSMIDYYSNGVRYPVAWRDVEKYVAELHISTGVVTFYDSLGWVCGNRRPWWRMMKRTLPQQLTLYLNEHGVLHSKGIAVETYEIEYMFLKVVRSRRLWGLWCMDYIPFEMQIEIMNRLPVKSLLQFRTISKSWKSCIDSSAFFFKYGVLEVSTGHIMAHTVQVYMGNSQLFENVAIQGNTGFWSGGLMSYLDLVKVSRHGL</sequence>
<proteinExistence type="predicted"/>
<feature type="compositionally biased region" description="Polar residues" evidence="1">
    <location>
        <begin position="225"/>
        <end position="234"/>
    </location>
</feature>
<evidence type="ECO:0000313" key="3">
    <source>
        <dbReference type="EMBL" id="GJT04695.1"/>
    </source>
</evidence>
<dbReference type="Proteomes" id="UP001151760">
    <property type="component" value="Unassembled WGS sequence"/>
</dbReference>
<accession>A0ABQ5AQI3</accession>
<dbReference type="InterPro" id="IPR036047">
    <property type="entry name" value="F-box-like_dom_sf"/>
</dbReference>
<name>A0ABQ5AQI3_9ASTR</name>
<protein>
    <submittedName>
        <fullName evidence="3">Phospholipase-like protein</fullName>
    </submittedName>
</protein>
<dbReference type="SMART" id="SM00256">
    <property type="entry name" value="FBOX"/>
    <property type="match status" value="1"/>
</dbReference>
<keyword evidence="4" id="KW-1185">Reference proteome</keyword>
<dbReference type="SUPFAM" id="SSF81383">
    <property type="entry name" value="F-box domain"/>
    <property type="match status" value="1"/>
</dbReference>
<reference evidence="3" key="2">
    <citation type="submission" date="2022-01" db="EMBL/GenBank/DDBJ databases">
        <authorList>
            <person name="Yamashiro T."/>
            <person name="Shiraishi A."/>
            <person name="Satake H."/>
            <person name="Nakayama K."/>
        </authorList>
    </citation>
    <scope>NUCLEOTIDE SEQUENCE</scope>
</reference>
<evidence type="ECO:0000313" key="4">
    <source>
        <dbReference type="Proteomes" id="UP001151760"/>
    </source>
</evidence>
<comment type="caution">
    <text evidence="3">The sequence shown here is derived from an EMBL/GenBank/DDBJ whole genome shotgun (WGS) entry which is preliminary data.</text>
</comment>
<dbReference type="PROSITE" id="PS50181">
    <property type="entry name" value="FBOX"/>
    <property type="match status" value="1"/>
</dbReference>
<gene>
    <name evidence="3" type="ORF">Tco_0839157</name>
</gene>
<feature type="domain" description="F-box" evidence="2">
    <location>
        <begin position="706"/>
        <end position="752"/>
    </location>
</feature>
<dbReference type="InterPro" id="IPR001810">
    <property type="entry name" value="F-box_dom"/>
</dbReference>
<feature type="compositionally biased region" description="Polar residues" evidence="1">
    <location>
        <begin position="199"/>
        <end position="215"/>
    </location>
</feature>
<feature type="region of interest" description="Disordered" evidence="1">
    <location>
        <begin position="199"/>
        <end position="234"/>
    </location>
</feature>
<reference evidence="3" key="1">
    <citation type="journal article" date="2022" name="Int. J. Mol. Sci.">
        <title>Draft Genome of Tanacetum Coccineum: Genomic Comparison of Closely Related Tanacetum-Family Plants.</title>
        <authorList>
            <person name="Yamashiro T."/>
            <person name="Shiraishi A."/>
            <person name="Nakayama K."/>
            <person name="Satake H."/>
        </authorList>
    </citation>
    <scope>NUCLEOTIDE SEQUENCE</scope>
</reference>
<dbReference type="EMBL" id="BQNB010012528">
    <property type="protein sequence ID" value="GJT04695.1"/>
    <property type="molecule type" value="Genomic_DNA"/>
</dbReference>
<organism evidence="3 4">
    <name type="scientific">Tanacetum coccineum</name>
    <dbReference type="NCBI Taxonomy" id="301880"/>
    <lineage>
        <taxon>Eukaryota</taxon>
        <taxon>Viridiplantae</taxon>
        <taxon>Streptophyta</taxon>
        <taxon>Embryophyta</taxon>
        <taxon>Tracheophyta</taxon>
        <taxon>Spermatophyta</taxon>
        <taxon>Magnoliopsida</taxon>
        <taxon>eudicotyledons</taxon>
        <taxon>Gunneridae</taxon>
        <taxon>Pentapetalae</taxon>
        <taxon>asterids</taxon>
        <taxon>campanulids</taxon>
        <taxon>Asterales</taxon>
        <taxon>Asteraceae</taxon>
        <taxon>Asteroideae</taxon>
        <taxon>Anthemideae</taxon>
        <taxon>Anthemidinae</taxon>
        <taxon>Tanacetum</taxon>
    </lineage>
</organism>
<evidence type="ECO:0000256" key="1">
    <source>
        <dbReference type="SAM" id="MobiDB-lite"/>
    </source>
</evidence>
<evidence type="ECO:0000259" key="2">
    <source>
        <dbReference type="PROSITE" id="PS50181"/>
    </source>
</evidence>
<feature type="region of interest" description="Disordered" evidence="1">
    <location>
        <begin position="137"/>
        <end position="157"/>
    </location>
</feature>